<keyword evidence="2" id="KW-1185">Reference proteome</keyword>
<reference evidence="1" key="1">
    <citation type="submission" date="2022-11" db="EMBL/GenBank/DDBJ databases">
        <title>beta-Carotene-producing bacterium, Jeongeuplla avenae sp. nov., alleviates the salt stress of Arabidopsis seedlings.</title>
        <authorList>
            <person name="Jiang L."/>
            <person name="Lee J."/>
        </authorList>
    </citation>
    <scope>NUCLEOTIDE SEQUENCE</scope>
    <source>
        <strain evidence="1">DY_R2A_6</strain>
    </source>
</reference>
<protein>
    <submittedName>
        <fullName evidence="1">DUF2059 domain-containing protein</fullName>
    </submittedName>
</protein>
<proteinExistence type="predicted"/>
<organism evidence="1 2">
    <name type="scientific">Antarcticirhabdus aurantiaca</name>
    <dbReference type="NCBI Taxonomy" id="2606717"/>
    <lineage>
        <taxon>Bacteria</taxon>
        <taxon>Pseudomonadati</taxon>
        <taxon>Pseudomonadota</taxon>
        <taxon>Alphaproteobacteria</taxon>
        <taxon>Hyphomicrobiales</taxon>
        <taxon>Aurantimonadaceae</taxon>
        <taxon>Antarcticirhabdus</taxon>
    </lineage>
</organism>
<sequence length="188" mass="19634">MIFSARTLRGTLLASLMLVCSASVQAQEISSGHLAAARSAIGAIQATEQFDNILLNAATQIKAELIVNNPNLQGEISTMVDDKAIELAARRGDLENEVARVYAKLFTEQELNEIAAFYQTDAGKKLLSQGPVATREMMSAADVWANGIMRDLRTSAGEGMRQIVAANAPAGAAEGGVAAPTTGAAASN</sequence>
<name>A0ACD4NUT9_9HYPH</name>
<accession>A0ACD4NUT9</accession>
<gene>
    <name evidence="1" type="ORF">OXU80_10785</name>
</gene>
<evidence type="ECO:0000313" key="1">
    <source>
        <dbReference type="EMBL" id="WAJ30652.1"/>
    </source>
</evidence>
<dbReference type="EMBL" id="CP113520">
    <property type="protein sequence ID" value="WAJ30652.1"/>
    <property type="molecule type" value="Genomic_DNA"/>
</dbReference>
<dbReference type="Proteomes" id="UP001163223">
    <property type="component" value="Chromosome"/>
</dbReference>
<evidence type="ECO:0000313" key="2">
    <source>
        <dbReference type="Proteomes" id="UP001163223"/>
    </source>
</evidence>